<accession>A0A1N7IRZ2</accession>
<dbReference type="RefSeq" id="WP_076398614.1">
    <property type="nucleotide sequence ID" value="NZ_FTOA01000001.1"/>
</dbReference>
<reference evidence="3 4" key="1">
    <citation type="submission" date="2017-01" db="EMBL/GenBank/DDBJ databases">
        <authorList>
            <person name="Mah S.A."/>
            <person name="Swanson W.J."/>
            <person name="Moy G.W."/>
            <person name="Vacquier V.D."/>
        </authorList>
    </citation>
    <scope>NUCLEOTIDE SEQUENCE [LARGE SCALE GENOMIC DNA]</scope>
    <source>
        <strain evidence="3 4">DSM 11589</strain>
    </source>
</reference>
<dbReference type="InterPro" id="IPR006683">
    <property type="entry name" value="Thioestr_dom"/>
</dbReference>
<dbReference type="GO" id="GO:0061522">
    <property type="term" value="F:1,4-dihydroxy-2-naphthoyl-CoA thioesterase activity"/>
    <property type="evidence" value="ECO:0007669"/>
    <property type="project" value="TreeGrafter"/>
</dbReference>
<dbReference type="GO" id="GO:0005829">
    <property type="term" value="C:cytosol"/>
    <property type="evidence" value="ECO:0007669"/>
    <property type="project" value="TreeGrafter"/>
</dbReference>
<evidence type="ECO:0000313" key="3">
    <source>
        <dbReference type="EMBL" id="SIS39869.1"/>
    </source>
</evidence>
<feature type="domain" description="Thioesterase" evidence="2">
    <location>
        <begin position="49"/>
        <end position="120"/>
    </location>
</feature>
<dbReference type="AlphaFoldDB" id="A0A1N7IRZ2"/>
<dbReference type="Proteomes" id="UP000185678">
    <property type="component" value="Unassembled WGS sequence"/>
</dbReference>
<dbReference type="Gene3D" id="3.10.129.10">
    <property type="entry name" value="Hotdog Thioesterase"/>
    <property type="match status" value="1"/>
</dbReference>
<dbReference type="PANTHER" id="PTHR43240">
    <property type="entry name" value="1,4-DIHYDROXY-2-NAPHTHOYL-COA THIOESTERASE 1"/>
    <property type="match status" value="1"/>
</dbReference>
<dbReference type="CDD" id="cd03443">
    <property type="entry name" value="PaaI_thioesterase"/>
    <property type="match status" value="1"/>
</dbReference>
<evidence type="ECO:0000256" key="1">
    <source>
        <dbReference type="ARBA" id="ARBA00022801"/>
    </source>
</evidence>
<proteinExistence type="predicted"/>
<protein>
    <submittedName>
        <fullName evidence="3">Uncharacterized domain 1-containing protein</fullName>
    </submittedName>
</protein>
<evidence type="ECO:0000259" key="2">
    <source>
        <dbReference type="Pfam" id="PF03061"/>
    </source>
</evidence>
<organism evidence="3 4">
    <name type="scientific">Insolitispirillum peregrinum</name>
    <dbReference type="NCBI Taxonomy" id="80876"/>
    <lineage>
        <taxon>Bacteria</taxon>
        <taxon>Pseudomonadati</taxon>
        <taxon>Pseudomonadota</taxon>
        <taxon>Alphaproteobacteria</taxon>
        <taxon>Rhodospirillales</taxon>
        <taxon>Novispirillaceae</taxon>
        <taxon>Insolitispirillum</taxon>
    </lineage>
</organism>
<dbReference type="PANTHER" id="PTHR43240:SF10">
    <property type="entry name" value="BLL4964 PROTEIN"/>
    <property type="match status" value="1"/>
</dbReference>
<keyword evidence="4" id="KW-1185">Reference proteome</keyword>
<dbReference type="SUPFAM" id="SSF54637">
    <property type="entry name" value="Thioesterase/thiol ester dehydrase-isomerase"/>
    <property type="match status" value="1"/>
</dbReference>
<dbReference type="STRING" id="80876.SAMN05421779_101544"/>
<keyword evidence="1" id="KW-0378">Hydrolase</keyword>
<sequence>MSKITLAEIQEILDAELPLVDVLGIQMEDVKAGECRVRMAFKPDLIRPGGTIAGPAMMALADLAMYGVVLSLVGRIELAVTTNLNINFLRKPAQADMLAVGRLLKGGKRLVVVEVDLYSEAEPDQLVAHVTGTYSVPPQG</sequence>
<dbReference type="OrthoDB" id="9805304at2"/>
<dbReference type="InterPro" id="IPR003736">
    <property type="entry name" value="PAAI_dom"/>
</dbReference>
<dbReference type="EMBL" id="FTOA01000001">
    <property type="protein sequence ID" value="SIS39869.1"/>
    <property type="molecule type" value="Genomic_DNA"/>
</dbReference>
<dbReference type="NCBIfam" id="TIGR00369">
    <property type="entry name" value="unchar_dom_1"/>
    <property type="match status" value="1"/>
</dbReference>
<name>A0A1N7IRZ2_9PROT</name>
<dbReference type="Pfam" id="PF03061">
    <property type="entry name" value="4HBT"/>
    <property type="match status" value="1"/>
</dbReference>
<evidence type="ECO:0000313" key="4">
    <source>
        <dbReference type="Proteomes" id="UP000185678"/>
    </source>
</evidence>
<gene>
    <name evidence="3" type="ORF">SAMN05421779_101544</name>
</gene>
<dbReference type="InterPro" id="IPR029069">
    <property type="entry name" value="HotDog_dom_sf"/>
</dbReference>